<reference evidence="1 2" key="1">
    <citation type="journal article" date="2022" name="DNA Res.">
        <title>Chromosomal-level genome assembly of the orchid tree Bauhinia variegata (Leguminosae; Cercidoideae) supports the allotetraploid origin hypothesis of Bauhinia.</title>
        <authorList>
            <person name="Zhong Y."/>
            <person name="Chen Y."/>
            <person name="Zheng D."/>
            <person name="Pang J."/>
            <person name="Liu Y."/>
            <person name="Luo S."/>
            <person name="Meng S."/>
            <person name="Qian L."/>
            <person name="Wei D."/>
            <person name="Dai S."/>
            <person name="Zhou R."/>
        </authorList>
    </citation>
    <scope>NUCLEOTIDE SEQUENCE [LARGE SCALE GENOMIC DNA]</scope>
    <source>
        <strain evidence="1">BV-YZ2020</strain>
    </source>
</reference>
<name>A0ACB9KXG1_BAUVA</name>
<protein>
    <submittedName>
        <fullName evidence="1">Uncharacterized protein</fullName>
    </submittedName>
</protein>
<sequence>MQQNGECWFWFDEWTPSGKLSLLVDAVDIQNRDTRVRDVLENGYWHFHRLQTVIPEAIRRVIQSSNIYTYSALVWRIRNLKCINNEDISIHRTMSAIENYMEDVNLCMGAHQGTHREEVWVELAAIAQGEEEIRDITCYSDSIQTISLVQKAPPTFHTYAGILWQIKDLLDKEWHVSLHHTHKEGNASADILAKKGAASSDSPPMDALLQLEANAAGTLFLSM</sequence>
<evidence type="ECO:0000313" key="1">
    <source>
        <dbReference type="EMBL" id="KAI4301944.1"/>
    </source>
</evidence>
<evidence type="ECO:0000313" key="2">
    <source>
        <dbReference type="Proteomes" id="UP000828941"/>
    </source>
</evidence>
<dbReference type="EMBL" id="CM039438">
    <property type="protein sequence ID" value="KAI4301944.1"/>
    <property type="molecule type" value="Genomic_DNA"/>
</dbReference>
<keyword evidence="2" id="KW-1185">Reference proteome</keyword>
<dbReference type="Proteomes" id="UP000828941">
    <property type="component" value="Chromosome 13"/>
</dbReference>
<accession>A0ACB9KXG1</accession>
<gene>
    <name evidence="1" type="ORF">L6164_035176</name>
</gene>
<proteinExistence type="predicted"/>
<comment type="caution">
    <text evidence="1">The sequence shown here is derived from an EMBL/GenBank/DDBJ whole genome shotgun (WGS) entry which is preliminary data.</text>
</comment>
<organism evidence="1 2">
    <name type="scientific">Bauhinia variegata</name>
    <name type="common">Purple orchid tree</name>
    <name type="synonym">Phanera variegata</name>
    <dbReference type="NCBI Taxonomy" id="167791"/>
    <lineage>
        <taxon>Eukaryota</taxon>
        <taxon>Viridiplantae</taxon>
        <taxon>Streptophyta</taxon>
        <taxon>Embryophyta</taxon>
        <taxon>Tracheophyta</taxon>
        <taxon>Spermatophyta</taxon>
        <taxon>Magnoliopsida</taxon>
        <taxon>eudicotyledons</taxon>
        <taxon>Gunneridae</taxon>
        <taxon>Pentapetalae</taxon>
        <taxon>rosids</taxon>
        <taxon>fabids</taxon>
        <taxon>Fabales</taxon>
        <taxon>Fabaceae</taxon>
        <taxon>Cercidoideae</taxon>
        <taxon>Cercideae</taxon>
        <taxon>Bauhiniinae</taxon>
        <taxon>Bauhinia</taxon>
    </lineage>
</organism>